<evidence type="ECO:0000313" key="3">
    <source>
        <dbReference type="Proteomes" id="UP000283634"/>
    </source>
</evidence>
<protein>
    <submittedName>
        <fullName evidence="2">Uncharacterized protein</fullName>
    </submittedName>
</protein>
<evidence type="ECO:0000313" key="2">
    <source>
        <dbReference type="EMBL" id="RNE98541.1"/>
    </source>
</evidence>
<reference evidence="2 3" key="1">
    <citation type="journal article" date="2018" name="BMC Genomics">
        <title>Genomic comparison of Trypanosoma conorhini and Trypanosoma rangeli to Trypanosoma cruzi strains of high and low virulence.</title>
        <authorList>
            <person name="Bradwell K.R."/>
            <person name="Koparde V.N."/>
            <person name="Matveyev A.V."/>
            <person name="Serrano M.G."/>
            <person name="Alves J.M."/>
            <person name="Parikh H."/>
            <person name="Huang B."/>
            <person name="Lee V."/>
            <person name="Espinosa-Alvarez O."/>
            <person name="Ortiz P.A."/>
            <person name="Costa-Martins A.G."/>
            <person name="Teixeira M.M."/>
            <person name="Buck G.A."/>
        </authorList>
    </citation>
    <scope>NUCLEOTIDE SEQUENCE [LARGE SCALE GENOMIC DNA]</scope>
    <source>
        <strain evidence="2 3">AM80</strain>
    </source>
</reference>
<dbReference type="AlphaFoldDB" id="A0A3R7N8L1"/>
<dbReference type="RefSeq" id="XP_029234698.1">
    <property type="nucleotide sequence ID" value="XM_029385495.1"/>
</dbReference>
<accession>A0A3R7N8L1</accession>
<dbReference type="OrthoDB" id="245451at2759"/>
<dbReference type="VEuPathDB" id="TriTrypDB:TRSC58_00777"/>
<proteinExistence type="predicted"/>
<evidence type="ECO:0000256" key="1">
    <source>
        <dbReference type="SAM" id="MobiDB-lite"/>
    </source>
</evidence>
<comment type="caution">
    <text evidence="2">The sequence shown here is derived from an EMBL/GenBank/DDBJ whole genome shotgun (WGS) entry which is preliminary data.</text>
</comment>
<dbReference type="EMBL" id="MKGL01000454">
    <property type="protein sequence ID" value="RNE98541.1"/>
    <property type="molecule type" value="Genomic_DNA"/>
</dbReference>
<sequence>MNGTFDLQFASSSERAGAGTRMKDDGKEAQLTQTPILFQPCINEQPADEIISISNVVSTRIGNENPLDDIQHVVASLPNVEEVSHRAESILGVTKESRTADTTQHRPGHSSTESLRSPTFLACPGDFCPLYTEVLPNEHVDTAQSRASNEHTLLTVNTMTEEPNMTLLQGAIARAGRACRERLRLRHSPISLHLMAREMTAMTDGNTLQTHDPVATHQGDRILVLASDTESSSFLNLCAWGESVEPREDPASYQTPALRRESPLNPQGLMVLAVPHTSDFFSASSSNVQNRFHVAFGVTEDSSNPNSNANQSNSRTDNLLMVDRSLNTPNMGGELYLHTGGLYSFGGTQGAAGTFRQRSVTRTFGVSPTSHSTVSGISGNAAEYPFTPLFSNNLDGNLIGEKAFLLSSCQEQIPPFRKPFDVTPLFERADYVLENATTPLVPVLPSSLPDSEEVVGTSQDSLTLGSISWLNSVVGAGVRRQHVRHGDQDVGEEDMGNSLEVTGVGGAKDSTGVTIGESSWNQQTTYIVDASSGIIKLAK</sequence>
<dbReference type="OMA" id="NCESAQC"/>
<feature type="region of interest" description="Disordered" evidence="1">
    <location>
        <begin position="1"/>
        <end position="28"/>
    </location>
</feature>
<feature type="compositionally biased region" description="Polar residues" evidence="1">
    <location>
        <begin position="1"/>
        <end position="14"/>
    </location>
</feature>
<keyword evidence="3" id="KW-1185">Reference proteome</keyword>
<feature type="region of interest" description="Disordered" evidence="1">
    <location>
        <begin position="95"/>
        <end position="116"/>
    </location>
</feature>
<organism evidence="2 3">
    <name type="scientific">Trypanosoma rangeli</name>
    <dbReference type="NCBI Taxonomy" id="5698"/>
    <lineage>
        <taxon>Eukaryota</taxon>
        <taxon>Discoba</taxon>
        <taxon>Euglenozoa</taxon>
        <taxon>Kinetoplastea</taxon>
        <taxon>Metakinetoplastina</taxon>
        <taxon>Trypanosomatida</taxon>
        <taxon>Trypanosomatidae</taxon>
        <taxon>Trypanosoma</taxon>
        <taxon>Herpetosoma</taxon>
    </lineage>
</organism>
<dbReference type="Proteomes" id="UP000283634">
    <property type="component" value="Unassembled WGS sequence"/>
</dbReference>
<name>A0A3R7N8L1_TRYRA</name>
<dbReference type="GeneID" id="40332700"/>
<gene>
    <name evidence="2" type="ORF">TraAM80_08767</name>
</gene>